<protein>
    <submittedName>
        <fullName evidence="1">Uncharacterized protein</fullName>
    </submittedName>
</protein>
<sequence>MYSLAQSARMKGAAGEPLPTPFKGLARLDADFRRGEFSIVAAGAGTGKSLFAMNLATHGNFPVMYFSADSNAATQLSRAAALITGDPIKAVKQALLSDDFDAYNGALEERWWMRFNYNSRPSPAEMEMHLLCYHAVYGTFPHLVIVDNISNVDSGDAGDAGQYSFSLESICEFLSEMARETNAHVLALHHVVGEYADGLTPVPQSGLKGKISRVPSLVLTIHKEIDGMDSRTLYVSPVKNREGFEDSSGGTSAPYDLDPRTMRLKDVEHAT</sequence>
<proteinExistence type="predicted"/>
<gene>
    <name evidence="1" type="ORF">EHYA_07569</name>
</gene>
<dbReference type="Pfam" id="PF13481">
    <property type="entry name" value="AAA_25"/>
    <property type="match status" value="1"/>
</dbReference>
<dbReference type="EMBL" id="BIFH01000035">
    <property type="protein sequence ID" value="GCD99847.1"/>
    <property type="molecule type" value="Genomic_DNA"/>
</dbReference>
<keyword evidence="2" id="KW-1185">Reference proteome</keyword>
<reference evidence="1 2" key="1">
    <citation type="submission" date="2018-12" db="EMBL/GenBank/DDBJ databases">
        <title>Draft genome sequence of Embleya hyalina NBRC 13850T.</title>
        <authorList>
            <person name="Komaki H."/>
            <person name="Hosoyama A."/>
            <person name="Kimura A."/>
            <person name="Ichikawa N."/>
            <person name="Tamura T."/>
        </authorList>
    </citation>
    <scope>NUCLEOTIDE SEQUENCE [LARGE SCALE GENOMIC DNA]</scope>
    <source>
        <strain evidence="1 2">NBRC 13850</strain>
    </source>
</reference>
<dbReference type="Gene3D" id="3.40.50.300">
    <property type="entry name" value="P-loop containing nucleotide triphosphate hydrolases"/>
    <property type="match status" value="1"/>
</dbReference>
<accession>A0A401YZ26</accession>
<dbReference type="SUPFAM" id="SSF52540">
    <property type="entry name" value="P-loop containing nucleoside triphosphate hydrolases"/>
    <property type="match status" value="1"/>
</dbReference>
<name>A0A401YZ26_9ACTN</name>
<dbReference type="InterPro" id="IPR027417">
    <property type="entry name" value="P-loop_NTPase"/>
</dbReference>
<comment type="caution">
    <text evidence="1">The sequence shown here is derived from an EMBL/GenBank/DDBJ whole genome shotgun (WGS) entry which is preliminary data.</text>
</comment>
<evidence type="ECO:0000313" key="1">
    <source>
        <dbReference type="EMBL" id="GCD99847.1"/>
    </source>
</evidence>
<dbReference type="Proteomes" id="UP000286931">
    <property type="component" value="Unassembled WGS sequence"/>
</dbReference>
<dbReference type="OrthoDB" id="5144161at2"/>
<evidence type="ECO:0000313" key="2">
    <source>
        <dbReference type="Proteomes" id="UP000286931"/>
    </source>
</evidence>
<organism evidence="1 2">
    <name type="scientific">Embleya hyalina</name>
    <dbReference type="NCBI Taxonomy" id="516124"/>
    <lineage>
        <taxon>Bacteria</taxon>
        <taxon>Bacillati</taxon>
        <taxon>Actinomycetota</taxon>
        <taxon>Actinomycetes</taxon>
        <taxon>Kitasatosporales</taxon>
        <taxon>Streptomycetaceae</taxon>
        <taxon>Embleya</taxon>
    </lineage>
</organism>
<dbReference type="RefSeq" id="WP_126641617.1">
    <property type="nucleotide sequence ID" value="NZ_BIFH01000035.1"/>
</dbReference>
<dbReference type="AlphaFoldDB" id="A0A401YZ26"/>